<dbReference type="RefSeq" id="XP_067082991.1">
    <property type="nucleotide sequence ID" value="XM_067226890.1"/>
</dbReference>
<comment type="caution">
    <text evidence="2">The sequence shown here is derived from an EMBL/GenBank/DDBJ whole genome shotgun (WGS) entry which is preliminary data.</text>
</comment>
<dbReference type="InterPro" id="IPR011990">
    <property type="entry name" value="TPR-like_helical_dom_sf"/>
</dbReference>
<organism evidence="2 3">
    <name type="scientific">Trypanosoma equiperdum</name>
    <dbReference type="NCBI Taxonomy" id="5694"/>
    <lineage>
        <taxon>Eukaryota</taxon>
        <taxon>Discoba</taxon>
        <taxon>Euglenozoa</taxon>
        <taxon>Kinetoplastea</taxon>
        <taxon>Metakinetoplastina</taxon>
        <taxon>Trypanosomatida</taxon>
        <taxon>Trypanosomatidae</taxon>
        <taxon>Trypanosoma</taxon>
    </lineage>
</organism>
<feature type="compositionally biased region" description="Low complexity" evidence="1">
    <location>
        <begin position="352"/>
        <end position="362"/>
    </location>
</feature>
<protein>
    <submittedName>
        <fullName evidence="2">Tetratricopeptide repeat, putative</fullName>
    </submittedName>
</protein>
<accession>A0A1G4IIZ7</accession>
<sequence length="1756" mass="203606">MPRGGVRSDSHVAAEKPPRLPNADYFIDSINPDDPSSIVAAMRFLIEMSANLSDHGNQAESIKCAESVLLLRRAHENAVAPLIGPLVEEGLLPLCSVDHAADIVLRCNSNAVSAFNQRCFDMAELFLGKALFLTDSRTTEELNYFPSAEARRLRLRAATLNNLGCMEKRRGRLEESLRYLRQAVDMEVALDRTTGGSPSTYLNMCTVLNELQRHDEAVIAVENALSAMNEQMLRQQHKQQLPTCAMMLVVGLYNLGVSLELRNRSGDVERAKNVYQQALEASRKYFVDPACPTVEMAMMAIQRMHADPVFREERLEKEKKERGKTAKGPLPPISKAASADHFSSATEPPPQQQQAAQETATSVMSVIPSTPTRISSASKASILTPPLSSATRPQMPRNMLPDHESTNRKGPPERSVAPDMQREPQGGSEEESPGPQDPQWSSTPGGRPSFPRTQASACSPPSPQFTLYRPETRLEASVQEEQPPPVIEIEPESTQLSAPVPLQLLPQQRQSEEACLNPLEDAKAAPCSESSSAKSAAALVAKPGVPGLMKVNTQVTEWRSGVVRGQSPKSLSDELRAQTVPEVTKKAPSMGWSGSSLFSRLESMSVKSGPSSQDPFVCSTTAKQAASGPLGATKRSGIRPLVLSPIRSQSLKSGSTASAGVSDGQHRIALSSVFESKDARKLSKGSSSSRLDTMSLFGRRRFASITSLAPKDSSETASTSRPILSAQQAASVEKHLMRAQLGQKKAEELRGSLSAAGRSAALARAKEREQKRLAKEEAKNDVALAGVLYEKFVEGMRTDELRRCHRAAVAIQRIWRGSLARTLLTRMVIASKKIQKTFRIYLVKLQAIRLAEKVMEERRQSARLKKEMENAIIIQNRVRQFLRRLEIRRCYLARKMRHRNAACRIQRGFRAFLRWREEHLAALIEAQRAEEERIYEMEVRAARRIQVAYRCYLKRKMEFLFEQEQERRKHAAEVIQARMRGVLARAWFRYYKAYHYEQELKSATNQKRIVVMQTATRALLSSRLRRRMEMDLLYQLQQQILNKSATKIQCQWRNRLARIKLDRLRAEKAVLERRVTRVKRWYQTRVLRRSFLQVRENRRQNDAATCIAQWYRMCKVREKERETARYHAIKAREARLARLQADSVVLLQASWRAHNSFVYVRSVRSSFLRLTLCAEFFQRIARGFQGRMELFAYKCFLIRQAQERVEAQRRARAACVVQRAWRCAFAKDRVVHMRRCHVAATMISKHYRARLCRMELQRLREAKRFEEETAAAMRIQKAARHFLRRLDLLRHENRKRKRKERMFILMRRDEAATTLQAIWRGRVTRRVLEEERRELAALEVHIRKVQRAWRTHKFRCGINATVLKHTDLRKRRSTAALKIQCFWRKMVAAEKVAVLRQLHRRRVKNARIIQRWWRCMLAKMELEARRLKRQEEVAYQLYYMERWDEAVSLINAFLQTMLSQQHRLVVKRKRLLEQLTDKERERYLRRHAAIIKIQRFYRGHYERMYARGVRRKKMEEEQRKREQEALEQRSALAIQCAYRVFRACCEVTARRRAKREKQLAEELEHYTTMDPQDVVRNLFWMHESHMKRDHIRGRLNVKARSDKAAVVIQRVVRRWLAELRMARRREKSKALRAVAIIKSYWKKYLECKRANLLEIQRRAATIIQAQFRGYIHRCEWEERRQASEKEKRQQVLGENKFDATATVLQSFWRRITAQRLVNRMREERMEEKNFHVTNEAARTIQQVYRCYRERRMNQNQ</sequence>
<dbReference type="Gene3D" id="1.25.40.10">
    <property type="entry name" value="Tetratricopeptide repeat domain"/>
    <property type="match status" value="1"/>
</dbReference>
<name>A0A1G4IIZ7_TRYEQ</name>
<dbReference type="EMBL" id="CZPT02001876">
    <property type="protein sequence ID" value="SCU72500.1"/>
    <property type="molecule type" value="Genomic_DNA"/>
</dbReference>
<evidence type="ECO:0000313" key="2">
    <source>
        <dbReference type="EMBL" id="SCU72500.1"/>
    </source>
</evidence>
<dbReference type="GeneID" id="92378017"/>
<feature type="region of interest" description="Disordered" evidence="1">
    <location>
        <begin position="610"/>
        <end position="638"/>
    </location>
</feature>
<feature type="compositionally biased region" description="Polar residues" evidence="1">
    <location>
        <begin position="363"/>
        <end position="392"/>
    </location>
</feature>
<dbReference type="Gene3D" id="1.20.5.190">
    <property type="match status" value="3"/>
</dbReference>
<keyword evidence="3" id="KW-1185">Reference proteome</keyword>
<dbReference type="SUPFAM" id="SSF48452">
    <property type="entry name" value="TPR-like"/>
    <property type="match status" value="1"/>
</dbReference>
<evidence type="ECO:0000256" key="1">
    <source>
        <dbReference type="SAM" id="MobiDB-lite"/>
    </source>
</evidence>
<feature type="region of interest" description="Disordered" evidence="1">
    <location>
        <begin position="315"/>
        <end position="495"/>
    </location>
</feature>
<dbReference type="InterPro" id="IPR000048">
    <property type="entry name" value="IQ_motif_EF-hand-BS"/>
</dbReference>
<dbReference type="VEuPathDB" id="TriTrypDB:TEOVI_000407700"/>
<feature type="compositionally biased region" description="Basic and acidic residues" evidence="1">
    <location>
        <begin position="400"/>
        <end position="412"/>
    </location>
</feature>
<dbReference type="Pfam" id="PF00612">
    <property type="entry name" value="IQ"/>
    <property type="match status" value="7"/>
</dbReference>
<reference evidence="2" key="1">
    <citation type="submission" date="2016-09" db="EMBL/GenBank/DDBJ databases">
        <authorList>
            <person name="Hebert L."/>
            <person name="Moumen B."/>
        </authorList>
    </citation>
    <scope>NUCLEOTIDE SEQUENCE [LARGE SCALE GENOMIC DNA]</scope>
    <source>
        <strain evidence="2">OVI</strain>
    </source>
</reference>
<dbReference type="SMART" id="SM00015">
    <property type="entry name" value="IQ"/>
    <property type="match status" value="21"/>
</dbReference>
<dbReference type="PANTHER" id="PTHR10699:SF11">
    <property type="entry name" value="IGLOO, ISOFORM A"/>
    <property type="match status" value="1"/>
</dbReference>
<gene>
    <name evidence="2" type="ORF">TEOVI_000407700</name>
</gene>
<dbReference type="PROSITE" id="PS50096">
    <property type="entry name" value="IQ"/>
    <property type="match status" value="6"/>
</dbReference>
<evidence type="ECO:0000313" key="3">
    <source>
        <dbReference type="Proteomes" id="UP000195570"/>
    </source>
</evidence>
<proteinExistence type="predicted"/>
<dbReference type="SMART" id="SM00028">
    <property type="entry name" value="TPR"/>
    <property type="match status" value="3"/>
</dbReference>
<feature type="compositionally biased region" description="Low complexity" evidence="1">
    <location>
        <begin position="423"/>
        <end position="439"/>
    </location>
</feature>
<feature type="compositionally biased region" description="Basic and acidic residues" evidence="1">
    <location>
        <begin position="315"/>
        <end position="324"/>
    </location>
</feature>
<dbReference type="InterPro" id="IPR019734">
    <property type="entry name" value="TPR_rpt"/>
</dbReference>
<dbReference type="Proteomes" id="UP000195570">
    <property type="component" value="Unassembled WGS sequence"/>
</dbReference>
<dbReference type="PANTHER" id="PTHR10699">
    <property type="entry name" value="NEUROMODULIN"/>
    <property type="match status" value="1"/>
</dbReference>
<dbReference type="GO" id="GO:0005516">
    <property type="term" value="F:calmodulin binding"/>
    <property type="evidence" value="ECO:0007669"/>
    <property type="project" value="TreeGrafter"/>
</dbReference>
<feature type="compositionally biased region" description="Polar residues" evidence="1">
    <location>
        <begin position="610"/>
        <end position="624"/>
    </location>
</feature>